<evidence type="ECO:0000256" key="2">
    <source>
        <dbReference type="ARBA" id="ARBA00022737"/>
    </source>
</evidence>
<dbReference type="GO" id="GO:0016746">
    <property type="term" value="F:acyltransferase activity"/>
    <property type="evidence" value="ECO:0007669"/>
    <property type="project" value="UniProtKB-KW"/>
</dbReference>
<dbReference type="InterPro" id="IPR001451">
    <property type="entry name" value="Hexapep"/>
</dbReference>
<evidence type="ECO:0000313" key="4">
    <source>
        <dbReference type="EMBL" id="AKD05419.1"/>
    </source>
</evidence>
<keyword evidence="2" id="KW-0677">Repeat</keyword>
<keyword evidence="3" id="KW-0012">Acyltransferase</keyword>
<proteinExistence type="predicted"/>
<evidence type="ECO:0000256" key="3">
    <source>
        <dbReference type="ARBA" id="ARBA00023315"/>
    </source>
</evidence>
<evidence type="ECO:0000256" key="1">
    <source>
        <dbReference type="ARBA" id="ARBA00022679"/>
    </source>
</evidence>
<evidence type="ECO:0000313" key="5">
    <source>
        <dbReference type="Proteomes" id="UP000033109"/>
    </source>
</evidence>
<dbReference type="CDD" id="cd04647">
    <property type="entry name" value="LbH_MAT_like"/>
    <property type="match status" value="1"/>
</dbReference>
<dbReference type="KEGG" id="pko:PKOR_00455"/>
<reference evidence="4 5" key="1">
    <citation type="journal article" date="2015" name="Sci. Rep.">
        <title>Unraveling adaptation of Pontibacter korlensis to radiation and infertility in desert through complete genome and comparative transcriptomic analysis.</title>
        <authorList>
            <person name="Dai J."/>
            <person name="Dai W."/>
            <person name="Qiu C."/>
            <person name="Yang Z."/>
            <person name="Zhang Y."/>
            <person name="Zhou M."/>
            <person name="Zhang L."/>
            <person name="Fang C."/>
            <person name="Gao Q."/>
            <person name="Yang Q."/>
            <person name="Li X."/>
            <person name="Wang Z."/>
            <person name="Wang Z."/>
            <person name="Jia Z."/>
            <person name="Chen X."/>
        </authorList>
    </citation>
    <scope>NUCLEOTIDE SEQUENCE [LARGE SCALE GENOMIC DNA]</scope>
    <source>
        <strain evidence="4 5">X14-1T</strain>
    </source>
</reference>
<dbReference type="Proteomes" id="UP000033109">
    <property type="component" value="Chromosome"/>
</dbReference>
<accession>A0A0E3ZJ52</accession>
<organism evidence="4 5">
    <name type="scientific">Pontibacter korlensis</name>
    <dbReference type="NCBI Taxonomy" id="400092"/>
    <lineage>
        <taxon>Bacteria</taxon>
        <taxon>Pseudomonadati</taxon>
        <taxon>Bacteroidota</taxon>
        <taxon>Cytophagia</taxon>
        <taxon>Cytophagales</taxon>
        <taxon>Hymenobacteraceae</taxon>
        <taxon>Pontibacter</taxon>
    </lineage>
</organism>
<dbReference type="STRING" id="400092.PKOR_00455"/>
<dbReference type="InterPro" id="IPR011004">
    <property type="entry name" value="Trimer_LpxA-like_sf"/>
</dbReference>
<dbReference type="PROSITE" id="PS00101">
    <property type="entry name" value="HEXAPEP_TRANSFERASES"/>
    <property type="match status" value="1"/>
</dbReference>
<keyword evidence="5" id="KW-1185">Reference proteome</keyword>
<protein>
    <recommendedName>
        <fullName evidence="6">Acyltransferase</fullName>
    </recommendedName>
</protein>
<gene>
    <name evidence="4" type="ORF">PKOR_00455</name>
</gene>
<dbReference type="PANTHER" id="PTHR23416">
    <property type="entry name" value="SIALIC ACID SYNTHASE-RELATED"/>
    <property type="match status" value="1"/>
</dbReference>
<dbReference type="Gene3D" id="2.160.10.10">
    <property type="entry name" value="Hexapeptide repeat proteins"/>
    <property type="match status" value="1"/>
</dbReference>
<dbReference type="EMBL" id="CP009621">
    <property type="protein sequence ID" value="AKD05419.1"/>
    <property type="molecule type" value="Genomic_DNA"/>
</dbReference>
<dbReference type="HOGENOM" id="CLU_051638_7_5_10"/>
<name>A0A0E3ZJ52_9BACT</name>
<dbReference type="SUPFAM" id="SSF51161">
    <property type="entry name" value="Trimeric LpxA-like enzymes"/>
    <property type="match status" value="1"/>
</dbReference>
<dbReference type="AlphaFoldDB" id="A0A0E3ZJ52"/>
<dbReference type="InterPro" id="IPR051159">
    <property type="entry name" value="Hexapeptide_acetyltransf"/>
</dbReference>
<evidence type="ECO:0008006" key="6">
    <source>
        <dbReference type="Google" id="ProtNLM"/>
    </source>
</evidence>
<sequence length="117" mass="12168">MIGKNATLEVGSGYINNNVEIHCCSSIKIGNKIAIAKRVTIRDSDTHVIDGDKERASLPIEIGNKVWIGTGAMVLKGVKIGDGAIIAAGAIVTKDVPAGCMAGGVPAKIIKRDVTWS</sequence>
<keyword evidence="1" id="KW-0808">Transferase</keyword>
<dbReference type="Pfam" id="PF00132">
    <property type="entry name" value="Hexapep"/>
    <property type="match status" value="1"/>
</dbReference>
<dbReference type="PATRIC" id="fig|400092.3.peg.106"/>
<dbReference type="InterPro" id="IPR018357">
    <property type="entry name" value="Hexapep_transf_CS"/>
</dbReference>